<feature type="transmembrane region" description="Helical" evidence="1">
    <location>
        <begin position="251"/>
        <end position="269"/>
    </location>
</feature>
<keyword evidence="1" id="KW-0472">Membrane</keyword>
<dbReference type="PANTHER" id="PTHR35394:SF5">
    <property type="entry name" value="DUF3176 DOMAIN-CONTAINING PROTEIN"/>
    <property type="match status" value="1"/>
</dbReference>
<evidence type="ECO:0000256" key="1">
    <source>
        <dbReference type="SAM" id="Phobius"/>
    </source>
</evidence>
<sequence length="722" mass="79905">MGAPDPKRTSLALACGWCFLAVTTVDDATSSRVITPPPRQPQLVAAAIVNSPADRLGGIMATERKGSEASRLSVSGPSTAISPALHIVTDPDCDTLKPSMTAAVTPVTASLPPYPPYHCEVCNPHHTRLRTLTKLIRGWWSVELASMALSFVTFGFYVGLLKYYDQKTIDDDDWFIGRPFSPFHSIQALTAQIGTVMRVCMGLPVAAAMGQLKWHHYRQGSGQVVFKLQEFDAASRGVAGSLKLLFSKHRLHSPNITLGGIFFIGTLYLSTAVQNTLSQARGHHRWQPTSSRFPNSSLPYSTYYNFSAWADMTATDREYLHADPGLKSAVLTGWANPNNLYRLVKGNSLPLSCSTDSCRWQNMTSLDINYACNISQITRSPGGYVSSDQANITNRIEVKGASGIPTSTPVQLRIQTSDTIPDNSSFRGGLYDGPVMIAHIAAISDSGRIIGKSRQRSAQEAVECVLYWQIRTDFEMTYNDTQKRFIAGKVIENATAWVEPGQGAGRPGNITFEGPCNRGSNSTIYSGDGDCLYKVSIDAHSGFQRYLREFVKGSVRPAASTTDGADSGFLPDTWAVDMLWWSWMRNLDAQDASPLRSAVGDYVYRLAQRTTDAIRAPSADWMQGDVWTDEYYEIRWRYVLFLCAMLVASVYLFFFAMWRTREMPAWKTSLLPFLYHGFGAPAREQGDDFSNLAWMEKASGRKKVVLRDDGDGLGLKLRDFKV</sequence>
<keyword evidence="2" id="KW-0732">Signal</keyword>
<feature type="transmembrane region" description="Helical" evidence="1">
    <location>
        <begin position="138"/>
        <end position="160"/>
    </location>
</feature>
<feature type="signal peptide" evidence="2">
    <location>
        <begin position="1"/>
        <end position="30"/>
    </location>
</feature>
<protein>
    <submittedName>
        <fullName evidence="3">Uncharacterized protein</fullName>
    </submittedName>
</protein>
<comment type="caution">
    <text evidence="3">The sequence shown here is derived from an EMBL/GenBank/DDBJ whole genome shotgun (WGS) entry which is preliminary data.</text>
</comment>
<organism evidence="3 4">
    <name type="scientific">Colletotrichum plurivorum</name>
    <dbReference type="NCBI Taxonomy" id="2175906"/>
    <lineage>
        <taxon>Eukaryota</taxon>
        <taxon>Fungi</taxon>
        <taxon>Dikarya</taxon>
        <taxon>Ascomycota</taxon>
        <taxon>Pezizomycotina</taxon>
        <taxon>Sordariomycetes</taxon>
        <taxon>Hypocreomycetidae</taxon>
        <taxon>Glomerellales</taxon>
        <taxon>Glomerellaceae</taxon>
        <taxon>Colletotrichum</taxon>
        <taxon>Colletotrichum orchidearum species complex</taxon>
    </lineage>
</organism>
<keyword evidence="4" id="KW-1185">Reference proteome</keyword>
<evidence type="ECO:0000256" key="2">
    <source>
        <dbReference type="SAM" id="SignalP"/>
    </source>
</evidence>
<dbReference type="AlphaFoldDB" id="A0A8H6JH41"/>
<keyword evidence="1" id="KW-0812">Transmembrane</keyword>
<reference evidence="3" key="1">
    <citation type="journal article" date="2020" name="Phytopathology">
        <title>Genome Sequence Resources of Colletotrichum truncatum, C. plurivorum, C. musicola, and C. sojae: Four Species Pathogenic to Soybean (Glycine max).</title>
        <authorList>
            <person name="Rogerio F."/>
            <person name="Boufleur T.R."/>
            <person name="Ciampi-Guillardi M."/>
            <person name="Sukno S.A."/>
            <person name="Thon M.R."/>
            <person name="Massola Junior N.S."/>
            <person name="Baroncelli R."/>
        </authorList>
    </citation>
    <scope>NUCLEOTIDE SEQUENCE</scope>
    <source>
        <strain evidence="3">LFN00145</strain>
    </source>
</reference>
<dbReference type="Proteomes" id="UP000654918">
    <property type="component" value="Unassembled WGS sequence"/>
</dbReference>
<dbReference type="EMBL" id="WIGO01000415">
    <property type="protein sequence ID" value="KAF6813069.1"/>
    <property type="molecule type" value="Genomic_DNA"/>
</dbReference>
<evidence type="ECO:0000313" key="3">
    <source>
        <dbReference type="EMBL" id="KAF6813069.1"/>
    </source>
</evidence>
<dbReference type="PANTHER" id="PTHR35394">
    <property type="entry name" value="DUF3176 DOMAIN-CONTAINING PROTEIN"/>
    <property type="match status" value="1"/>
</dbReference>
<accession>A0A8H6JH41</accession>
<proteinExistence type="predicted"/>
<name>A0A8H6JH41_9PEZI</name>
<feature type="transmembrane region" description="Helical" evidence="1">
    <location>
        <begin position="638"/>
        <end position="658"/>
    </location>
</feature>
<keyword evidence="1" id="KW-1133">Transmembrane helix</keyword>
<feature type="chain" id="PRO_5034748824" evidence="2">
    <location>
        <begin position="31"/>
        <end position="722"/>
    </location>
</feature>
<dbReference type="InterPro" id="IPR021514">
    <property type="entry name" value="DUF3176"/>
</dbReference>
<evidence type="ECO:0000313" key="4">
    <source>
        <dbReference type="Proteomes" id="UP000654918"/>
    </source>
</evidence>
<dbReference type="Pfam" id="PF11374">
    <property type="entry name" value="DUF3176"/>
    <property type="match status" value="1"/>
</dbReference>
<gene>
    <name evidence="3" type="ORF">CPLU01_14735</name>
</gene>